<accession>A0A482VF72</accession>
<dbReference type="EMBL" id="QDEB01108484">
    <property type="protein sequence ID" value="RZB77461.1"/>
    <property type="molecule type" value="Genomic_DNA"/>
</dbReference>
<protein>
    <submittedName>
        <fullName evidence="1">Uncharacterized protein</fullName>
    </submittedName>
</protein>
<comment type="caution">
    <text evidence="1">The sequence shown here is derived from an EMBL/GenBank/DDBJ whole genome shotgun (WGS) entry which is preliminary data.</text>
</comment>
<sequence>MMDQKLRHLAHPPNTVEELRQQLQVARDEIPQDGIDHLISSMPRRVTFCIQARGDVTYY</sequence>
<dbReference type="AlphaFoldDB" id="A0A482VF72"/>
<organism evidence="1 2">
    <name type="scientific">Asbolus verrucosus</name>
    <name type="common">Desert ironclad beetle</name>
    <dbReference type="NCBI Taxonomy" id="1661398"/>
    <lineage>
        <taxon>Eukaryota</taxon>
        <taxon>Metazoa</taxon>
        <taxon>Ecdysozoa</taxon>
        <taxon>Arthropoda</taxon>
        <taxon>Hexapoda</taxon>
        <taxon>Insecta</taxon>
        <taxon>Pterygota</taxon>
        <taxon>Neoptera</taxon>
        <taxon>Endopterygota</taxon>
        <taxon>Coleoptera</taxon>
        <taxon>Polyphaga</taxon>
        <taxon>Cucujiformia</taxon>
        <taxon>Tenebrionidae</taxon>
        <taxon>Pimeliinae</taxon>
        <taxon>Asbolus</taxon>
    </lineage>
</organism>
<gene>
    <name evidence="1" type="ORF">BDFB_008755</name>
</gene>
<dbReference type="GO" id="GO:0003676">
    <property type="term" value="F:nucleic acid binding"/>
    <property type="evidence" value="ECO:0007669"/>
    <property type="project" value="InterPro"/>
</dbReference>
<evidence type="ECO:0000313" key="1">
    <source>
        <dbReference type="EMBL" id="RZB77461.1"/>
    </source>
</evidence>
<name>A0A482VF72_ASBVE</name>
<keyword evidence="2" id="KW-1185">Reference proteome</keyword>
<reference evidence="1 2" key="1">
    <citation type="submission" date="2017-03" db="EMBL/GenBank/DDBJ databases">
        <title>Genome of the blue death feigning beetle - Asbolus verrucosus.</title>
        <authorList>
            <person name="Rider S.D."/>
        </authorList>
    </citation>
    <scope>NUCLEOTIDE SEQUENCE [LARGE SCALE GENOMIC DNA]</scope>
    <source>
        <strain evidence="1">Butters</strain>
        <tissue evidence="1">Head and leg muscle</tissue>
    </source>
</reference>
<dbReference type="InterPro" id="IPR036397">
    <property type="entry name" value="RNaseH_sf"/>
</dbReference>
<dbReference type="Gene3D" id="3.30.420.10">
    <property type="entry name" value="Ribonuclease H-like superfamily/Ribonuclease H"/>
    <property type="match status" value="1"/>
</dbReference>
<evidence type="ECO:0000313" key="2">
    <source>
        <dbReference type="Proteomes" id="UP000292052"/>
    </source>
</evidence>
<dbReference type="Proteomes" id="UP000292052">
    <property type="component" value="Unassembled WGS sequence"/>
</dbReference>
<proteinExistence type="predicted"/>
<dbReference type="OrthoDB" id="4843387at2759"/>